<dbReference type="EMBL" id="LR134318">
    <property type="protein sequence ID" value="VEF11853.1"/>
    <property type="molecule type" value="Genomic_DNA"/>
</dbReference>
<dbReference type="RefSeq" id="WP_126364719.1">
    <property type="nucleotide sequence ID" value="NZ_LR134318.1"/>
</dbReference>
<organism evidence="1 2">
    <name type="scientific">Pseudomonas fluorescens</name>
    <dbReference type="NCBI Taxonomy" id="294"/>
    <lineage>
        <taxon>Bacteria</taxon>
        <taxon>Pseudomonadati</taxon>
        <taxon>Pseudomonadota</taxon>
        <taxon>Gammaproteobacteria</taxon>
        <taxon>Pseudomonadales</taxon>
        <taxon>Pseudomonadaceae</taxon>
        <taxon>Pseudomonas</taxon>
    </lineage>
</organism>
<evidence type="ECO:0000313" key="2">
    <source>
        <dbReference type="Proteomes" id="UP000281909"/>
    </source>
</evidence>
<dbReference type="Proteomes" id="UP000281909">
    <property type="component" value="Chromosome"/>
</dbReference>
<gene>
    <name evidence="1" type="ORF">NCTC9428_03480</name>
</gene>
<reference evidence="1 2" key="1">
    <citation type="submission" date="2018-12" db="EMBL/GenBank/DDBJ databases">
        <authorList>
            <consortium name="Pathogen Informatics"/>
        </authorList>
    </citation>
    <scope>NUCLEOTIDE SEQUENCE [LARGE SCALE GENOMIC DNA]</scope>
    <source>
        <strain evidence="1 2">NCTC9428</strain>
    </source>
</reference>
<evidence type="ECO:0000313" key="1">
    <source>
        <dbReference type="EMBL" id="VEF11853.1"/>
    </source>
</evidence>
<accession>A0A3S4NX53</accession>
<name>A0A3S4NX53_PSEFL</name>
<dbReference type="AlphaFoldDB" id="A0A3S4NX53"/>
<protein>
    <submittedName>
        <fullName evidence="1">Uncharacterized protein</fullName>
    </submittedName>
</protein>
<proteinExistence type="predicted"/>
<sequence>MTDTYHPARLDYGLTTFFGQISKTVDCEVALETVADNPYRFTLCVKAPVPDDLDQAKIVVVKVEGRTLQGTVRHVERLDDESLKLQVEPD</sequence>
<dbReference type="OrthoDB" id="6891462at2"/>